<dbReference type="Gene3D" id="3.30.450.410">
    <property type="match status" value="1"/>
</dbReference>
<dbReference type="PRINTS" id="PR00368">
    <property type="entry name" value="FADPNR"/>
</dbReference>
<evidence type="ECO:0000256" key="12">
    <source>
        <dbReference type="ARBA" id="ARBA00023157"/>
    </source>
</evidence>
<evidence type="ECO:0000313" key="20">
    <source>
        <dbReference type="EMBL" id="SJM33664.1"/>
    </source>
</evidence>
<dbReference type="SUPFAM" id="SSF55424">
    <property type="entry name" value="FAD/NAD-linked reductases, dimerisation (C-terminal) domain"/>
    <property type="match status" value="1"/>
</dbReference>
<dbReference type="Proteomes" id="UP000245698">
    <property type="component" value="Unassembled WGS sequence"/>
</dbReference>
<evidence type="ECO:0000256" key="2">
    <source>
        <dbReference type="ARBA" id="ARBA00007532"/>
    </source>
</evidence>
<comment type="catalytic activity">
    <reaction evidence="15">
        <text>Hg + NADP(+) + H(+) = Hg(2+) + NADPH</text>
        <dbReference type="Rhea" id="RHEA:23856"/>
        <dbReference type="ChEBI" id="CHEBI:15378"/>
        <dbReference type="ChEBI" id="CHEBI:16170"/>
        <dbReference type="ChEBI" id="CHEBI:16793"/>
        <dbReference type="ChEBI" id="CHEBI:57783"/>
        <dbReference type="ChEBI" id="CHEBI:58349"/>
        <dbReference type="EC" id="1.16.1.1"/>
    </reaction>
</comment>
<comment type="cofactor">
    <cofactor evidence="1">
        <name>FAD</name>
        <dbReference type="ChEBI" id="CHEBI:57692"/>
    </cofactor>
</comment>
<feature type="region of interest" description="Disordered" evidence="17">
    <location>
        <begin position="270"/>
        <end position="300"/>
    </location>
</feature>
<dbReference type="GO" id="GO:0050661">
    <property type="term" value="F:NADP binding"/>
    <property type="evidence" value="ECO:0007669"/>
    <property type="project" value="InterPro"/>
</dbReference>
<dbReference type="GO" id="GO:0050787">
    <property type="term" value="P:detoxification of mercury ion"/>
    <property type="evidence" value="ECO:0007669"/>
    <property type="project" value="InterPro"/>
</dbReference>
<dbReference type="InterPro" id="IPR023753">
    <property type="entry name" value="FAD/NAD-binding_dom"/>
</dbReference>
<keyword evidence="8 16" id="KW-0274">FAD</keyword>
<dbReference type="GO" id="GO:0016152">
    <property type="term" value="F:mercury (II) reductase (NADP+) activity"/>
    <property type="evidence" value="ECO:0007669"/>
    <property type="project" value="UniProtKB-EC"/>
</dbReference>
<accession>A0A2P9AR96</accession>
<dbReference type="SUPFAM" id="SSF160387">
    <property type="entry name" value="NosL/MerB-like"/>
    <property type="match status" value="1"/>
</dbReference>
<dbReference type="PRINTS" id="PR00411">
    <property type="entry name" value="PNDRDTASEI"/>
</dbReference>
<keyword evidence="12" id="KW-1015">Disulfide bond</keyword>
<dbReference type="GO" id="GO:0018836">
    <property type="term" value="F:alkylmercury lyase activity"/>
    <property type="evidence" value="ECO:0007669"/>
    <property type="project" value="InterPro"/>
</dbReference>
<dbReference type="InterPro" id="IPR053717">
    <property type="entry name" value="MerB_lyase_sf"/>
</dbReference>
<dbReference type="PROSITE" id="PS00076">
    <property type="entry name" value="PYRIDINE_REDOX_1"/>
    <property type="match status" value="1"/>
</dbReference>
<evidence type="ECO:0000259" key="19">
    <source>
        <dbReference type="Pfam" id="PF07992"/>
    </source>
</evidence>
<dbReference type="RefSeq" id="WP_123150358.1">
    <property type="nucleotide sequence ID" value="NZ_FUIG01000044.1"/>
</dbReference>
<dbReference type="Gene3D" id="3.30.390.30">
    <property type="match status" value="1"/>
</dbReference>
<evidence type="ECO:0000313" key="21">
    <source>
        <dbReference type="Proteomes" id="UP000245698"/>
    </source>
</evidence>
<dbReference type="PANTHER" id="PTHR43014:SF4">
    <property type="entry name" value="PYRIDINE NUCLEOTIDE-DISULFIDE OXIDOREDUCTASE RCLA-RELATED"/>
    <property type="match status" value="1"/>
</dbReference>
<dbReference type="GO" id="GO:0045340">
    <property type="term" value="F:mercury ion binding"/>
    <property type="evidence" value="ECO:0007669"/>
    <property type="project" value="InterPro"/>
</dbReference>
<dbReference type="GO" id="GO:0016668">
    <property type="term" value="F:oxidoreductase activity, acting on a sulfur group of donors, NAD(P) as acceptor"/>
    <property type="evidence" value="ECO:0007669"/>
    <property type="project" value="InterPro"/>
</dbReference>
<dbReference type="SUPFAM" id="SSF51905">
    <property type="entry name" value="FAD/NAD(P)-binding domain"/>
    <property type="match status" value="1"/>
</dbReference>
<feature type="domain" description="FAD/NAD(P)-binding" evidence="19">
    <location>
        <begin position="306"/>
        <end position="620"/>
    </location>
</feature>
<proteinExistence type="inferred from homology"/>
<comment type="subunit">
    <text evidence="3">Homodimer.</text>
</comment>
<dbReference type="FunFam" id="3.30.390.30:FF:000001">
    <property type="entry name" value="Dihydrolipoyl dehydrogenase"/>
    <property type="match status" value="1"/>
</dbReference>
<keyword evidence="21" id="KW-1185">Reference proteome</keyword>
<dbReference type="InterPro" id="IPR004927">
    <property type="entry name" value="MerB"/>
</dbReference>
<dbReference type="InterPro" id="IPR036188">
    <property type="entry name" value="FAD/NAD-bd_sf"/>
</dbReference>
<evidence type="ECO:0000256" key="8">
    <source>
        <dbReference type="ARBA" id="ARBA00022827"/>
    </source>
</evidence>
<evidence type="ECO:0000256" key="4">
    <source>
        <dbReference type="ARBA" id="ARBA00012661"/>
    </source>
</evidence>
<dbReference type="Pfam" id="PF03243">
    <property type="entry name" value="MerB"/>
    <property type="match status" value="1"/>
</dbReference>
<dbReference type="InterPro" id="IPR021179">
    <property type="entry name" value="Mercury_reductase_MerA"/>
</dbReference>
<evidence type="ECO:0000256" key="9">
    <source>
        <dbReference type="ARBA" id="ARBA00022857"/>
    </source>
</evidence>
<dbReference type="InterPro" id="IPR016156">
    <property type="entry name" value="FAD/NAD-linked_Rdtase_dimer_sf"/>
</dbReference>
<dbReference type="AlphaFoldDB" id="A0A2P9AR96"/>
<evidence type="ECO:0000256" key="15">
    <source>
        <dbReference type="ARBA" id="ARBA00048984"/>
    </source>
</evidence>
<dbReference type="Pfam" id="PF07992">
    <property type="entry name" value="Pyr_redox_2"/>
    <property type="match status" value="1"/>
</dbReference>
<evidence type="ECO:0000259" key="18">
    <source>
        <dbReference type="Pfam" id="PF02852"/>
    </source>
</evidence>
<dbReference type="Pfam" id="PF02852">
    <property type="entry name" value="Pyr_redox_dim"/>
    <property type="match status" value="1"/>
</dbReference>
<evidence type="ECO:0000256" key="1">
    <source>
        <dbReference type="ARBA" id="ARBA00001974"/>
    </source>
</evidence>
<dbReference type="EC" id="1.16.1.1" evidence="4"/>
<evidence type="ECO:0000256" key="5">
    <source>
        <dbReference type="ARBA" id="ARBA00014791"/>
    </source>
</evidence>
<keyword evidence="6" id="KW-0475">Mercuric resistance</keyword>
<keyword evidence="7 16" id="KW-0285">Flavoprotein</keyword>
<evidence type="ECO:0000256" key="3">
    <source>
        <dbReference type="ARBA" id="ARBA00011738"/>
    </source>
</evidence>
<dbReference type="InterPro" id="IPR012999">
    <property type="entry name" value="Pyr_OxRdtase_I_AS"/>
</dbReference>
<dbReference type="InterPro" id="IPR004099">
    <property type="entry name" value="Pyr_nucl-diS_OxRdtase_dimer"/>
</dbReference>
<evidence type="ECO:0000256" key="14">
    <source>
        <dbReference type="ARBA" id="ARBA00031725"/>
    </source>
</evidence>
<protein>
    <recommendedName>
        <fullName evidence="5">Mercuric reductase</fullName>
        <ecNumber evidence="4">1.16.1.1</ecNumber>
    </recommendedName>
    <alternativeName>
        <fullName evidence="14">Hg(II) reductase</fullName>
    </alternativeName>
</protein>
<dbReference type="GO" id="GO:0050660">
    <property type="term" value="F:flavin adenine dinucleotide binding"/>
    <property type="evidence" value="ECO:0007669"/>
    <property type="project" value="InterPro"/>
</dbReference>
<evidence type="ECO:0000256" key="13">
    <source>
        <dbReference type="ARBA" id="ARBA00023284"/>
    </source>
</evidence>
<comment type="similarity">
    <text evidence="2 16">Belongs to the class-I pyridine nucleotide-disulfide oxidoreductase family.</text>
</comment>
<dbReference type="EMBL" id="FUIG01000044">
    <property type="protein sequence ID" value="SJM33664.1"/>
    <property type="molecule type" value="Genomic_DNA"/>
</dbReference>
<keyword evidence="9" id="KW-0521">NADP</keyword>
<sequence length="767" mass="80182">MNDCCASSSSREKVAASASEPPPNFAVRPGVTFPDWSVVSSPAVKDALLAMVGSDHVLNRWSGYDPATDGVRVALLQHYVEHGRAPTPAVLAIRVGLNETAIQSLLDELRRRDLVVLDGDKIVGAYPVTDRDTGHRVTLDGRSLNAMCSVDALGIGAMTGHDIAIASRCRHCGAPIRITTRDRGKGLAQVEPRTAVMWQSVRYEGECAANSLCANTAFFCSEDHLATWRQERQSDEPGFRLSIEEALEAGRAIFGPSLAGVDAIASQDNDAAGAQGEFQSPGNTASHDRPVTHRRLGTNGRNSGSYDLAVIGAGSAGFSAAITAADQGAQVALIGSGTIGGTCVNIGCVPSKTLIRAAETLHNARAAARFAGITAEAEVTDWRGTVRQKDTLVSELRQAKYVDLLPAYNGIAYHDGPARLMDGGVEVNGTRIPAAKIIIATGARPAVPAIAGIETVPYLTSTTALDLEELPRSLLVIGGGYVGVELAQMFGRAGVKVTLVCRSRLLPEAEPEISAALTGYFADEGIAVVSGIAYRAIRKSNDGVALTVAHDGQETTIDADQVLIATGRAPNFEGLGLAEHGVVVSPKGGIIVDDRMRTTRSGIYAVGDVTGHDQFVYMAAYGAKLAARNALNGDDLRYDNSAMPAIVFTDPQVASVGLTEATARAAGHAVRVSTIGLDQVPRALAARDTRGLIKLVAEAGSGRLLGAHVLAPEGADSIQTAALAIRQGLTINDLADTIFPYLTTVEGLKLAALAFDKDVAKLSCCAG</sequence>
<evidence type="ECO:0000256" key="6">
    <source>
        <dbReference type="ARBA" id="ARBA00022466"/>
    </source>
</evidence>
<gene>
    <name evidence="20" type="ORF">BQ8482_360065</name>
</gene>
<organism evidence="20 21">
    <name type="scientific">Mesorhizobium delmotii</name>
    <dbReference type="NCBI Taxonomy" id="1631247"/>
    <lineage>
        <taxon>Bacteria</taxon>
        <taxon>Pseudomonadati</taxon>
        <taxon>Pseudomonadota</taxon>
        <taxon>Alphaproteobacteria</taxon>
        <taxon>Hyphomicrobiales</taxon>
        <taxon>Phyllobacteriaceae</taxon>
        <taxon>Mesorhizobium</taxon>
    </lineage>
</organism>
<dbReference type="GO" id="GO:0003955">
    <property type="term" value="F:NAD(P)H dehydrogenase (quinone) activity"/>
    <property type="evidence" value="ECO:0007669"/>
    <property type="project" value="TreeGrafter"/>
</dbReference>
<keyword evidence="13 16" id="KW-0676">Redox-active center</keyword>
<dbReference type="Gene3D" id="3.50.50.60">
    <property type="entry name" value="FAD/NAD(P)-binding domain"/>
    <property type="match status" value="2"/>
</dbReference>
<dbReference type="NCBIfam" id="TIGR02053">
    <property type="entry name" value="MerA"/>
    <property type="match status" value="1"/>
</dbReference>
<keyword evidence="11 16" id="KW-0560">Oxidoreductase</keyword>
<evidence type="ECO:0000256" key="17">
    <source>
        <dbReference type="SAM" id="MobiDB-lite"/>
    </source>
</evidence>
<keyword evidence="10" id="KW-0476">Mercury</keyword>
<evidence type="ECO:0000256" key="11">
    <source>
        <dbReference type="ARBA" id="ARBA00023002"/>
    </source>
</evidence>
<dbReference type="PANTHER" id="PTHR43014">
    <property type="entry name" value="MERCURIC REDUCTASE"/>
    <property type="match status" value="1"/>
</dbReference>
<evidence type="ECO:0000256" key="7">
    <source>
        <dbReference type="ARBA" id="ARBA00022630"/>
    </source>
</evidence>
<feature type="region of interest" description="Disordered" evidence="17">
    <location>
        <begin position="1"/>
        <end position="22"/>
    </location>
</feature>
<feature type="domain" description="Pyridine nucleotide-disulphide oxidoreductase dimerisation" evidence="18">
    <location>
        <begin position="643"/>
        <end position="751"/>
    </location>
</feature>
<evidence type="ECO:0000256" key="10">
    <source>
        <dbReference type="ARBA" id="ARBA00022914"/>
    </source>
</evidence>
<name>A0A2P9AR96_9HYPH</name>
<reference evidence="21" key="1">
    <citation type="submission" date="2016-12" db="EMBL/GenBank/DDBJ databases">
        <authorList>
            <person name="Brunel B."/>
        </authorList>
    </citation>
    <scope>NUCLEOTIDE SEQUENCE [LARGE SCALE GENOMIC DNA]</scope>
</reference>
<evidence type="ECO:0000256" key="16">
    <source>
        <dbReference type="RuleBase" id="RU003691"/>
    </source>
</evidence>